<protein>
    <submittedName>
        <fullName evidence="3">Putative addiction module antidote protein</fullName>
    </submittedName>
</protein>
<organism evidence="3 4">
    <name type="scientific">Candidatus Magnetobacterium bavaricum</name>
    <dbReference type="NCBI Taxonomy" id="29290"/>
    <lineage>
        <taxon>Bacteria</taxon>
        <taxon>Pseudomonadati</taxon>
        <taxon>Nitrospirota</taxon>
        <taxon>Thermodesulfovibrionia</taxon>
        <taxon>Thermodesulfovibrionales</taxon>
        <taxon>Candidatus Magnetobacteriaceae</taxon>
        <taxon>Candidatus Magnetobacterium</taxon>
    </lineage>
</organism>
<dbReference type="Gene3D" id="6.10.10.120">
    <property type="entry name" value="Antitoxin ParD1-like"/>
    <property type="match status" value="1"/>
</dbReference>
<dbReference type="AlphaFoldDB" id="A0A0F3GT41"/>
<dbReference type="GO" id="GO:0006355">
    <property type="term" value="P:regulation of DNA-templated transcription"/>
    <property type="evidence" value="ECO:0007669"/>
    <property type="project" value="InterPro"/>
</dbReference>
<gene>
    <name evidence="3" type="ORF">MBAV_002800</name>
</gene>
<name>A0A0F3GT41_9BACT</name>
<evidence type="ECO:0000256" key="1">
    <source>
        <dbReference type="ARBA" id="ARBA00008580"/>
    </source>
</evidence>
<keyword evidence="2" id="KW-1277">Toxin-antitoxin system</keyword>
<evidence type="ECO:0000313" key="4">
    <source>
        <dbReference type="Proteomes" id="UP000033423"/>
    </source>
</evidence>
<dbReference type="InterPro" id="IPR022789">
    <property type="entry name" value="ParD"/>
</dbReference>
<dbReference type="SUPFAM" id="SSF47598">
    <property type="entry name" value="Ribbon-helix-helix"/>
    <property type="match status" value="1"/>
</dbReference>
<dbReference type="InterPro" id="IPR038296">
    <property type="entry name" value="ParD_sf"/>
</dbReference>
<dbReference type="PANTHER" id="PTHR36582:SF2">
    <property type="entry name" value="ANTITOXIN PARD"/>
    <property type="match status" value="1"/>
</dbReference>
<reference evidence="3 4" key="1">
    <citation type="submission" date="2015-02" db="EMBL/GenBank/DDBJ databases">
        <title>Single-cell genomics of uncultivated deep-branching MTB reveals a conserved set of magnetosome genes.</title>
        <authorList>
            <person name="Kolinko S."/>
            <person name="Richter M."/>
            <person name="Glockner F.O."/>
            <person name="Brachmann A."/>
            <person name="Schuler D."/>
        </authorList>
    </citation>
    <scope>NUCLEOTIDE SEQUENCE [LARGE SCALE GENOMIC DNA]</scope>
    <source>
        <strain evidence="3">TM-1</strain>
    </source>
</reference>
<dbReference type="NCBIfam" id="TIGR02606">
    <property type="entry name" value="antidote_CC2985"/>
    <property type="match status" value="1"/>
</dbReference>
<comment type="caution">
    <text evidence="3">The sequence shown here is derived from an EMBL/GenBank/DDBJ whole genome shotgun (WGS) entry which is preliminary data.</text>
</comment>
<evidence type="ECO:0000256" key="2">
    <source>
        <dbReference type="ARBA" id="ARBA00022649"/>
    </source>
</evidence>
<proteinExistence type="inferred from homology"/>
<keyword evidence="4" id="KW-1185">Reference proteome</keyword>
<dbReference type="Pfam" id="PF03693">
    <property type="entry name" value="ParD_antitoxin"/>
    <property type="match status" value="1"/>
</dbReference>
<dbReference type="InterPro" id="IPR010985">
    <property type="entry name" value="Ribbon_hlx_hlx"/>
</dbReference>
<evidence type="ECO:0000313" key="3">
    <source>
        <dbReference type="EMBL" id="KJU85007.1"/>
    </source>
</evidence>
<dbReference type="Proteomes" id="UP000033423">
    <property type="component" value="Unassembled WGS sequence"/>
</dbReference>
<sequence length="110" mass="12638">MFTRNQVMQEVYYVKNIGDLQGAQDDKIMNISLTPQLEKLVKAKVASGLYGSANEVLCEALRLLEERDRIKSLRIEELRVEIKKGLDSGEPTPLDMEAFKVRRRERLTAQ</sequence>
<comment type="similarity">
    <text evidence="1">Belongs to the ParD antitoxin family.</text>
</comment>
<accession>A0A0F3GT41</accession>
<dbReference type="PANTHER" id="PTHR36582">
    <property type="entry name" value="ANTITOXIN PARD"/>
    <property type="match status" value="1"/>
</dbReference>
<dbReference type="EMBL" id="LACI01001197">
    <property type="protein sequence ID" value="KJU85007.1"/>
    <property type="molecule type" value="Genomic_DNA"/>
</dbReference>